<evidence type="ECO:0000256" key="10">
    <source>
        <dbReference type="ARBA" id="ARBA00022989"/>
    </source>
</evidence>
<evidence type="ECO:0000256" key="1">
    <source>
        <dbReference type="ARBA" id="ARBA00001959"/>
    </source>
</evidence>
<evidence type="ECO:0000256" key="3">
    <source>
        <dbReference type="ARBA" id="ARBA00004162"/>
    </source>
</evidence>
<evidence type="ECO:0000256" key="8">
    <source>
        <dbReference type="ARBA" id="ARBA00022692"/>
    </source>
</evidence>
<gene>
    <name evidence="16" type="primary">oadG</name>
    <name evidence="17" type="ORF">HELGO_WM19683</name>
</gene>
<organism evidence="17">
    <name type="scientific">uncultured Sulfurovum sp</name>
    <dbReference type="NCBI Taxonomy" id="269237"/>
    <lineage>
        <taxon>Bacteria</taxon>
        <taxon>Pseudomonadati</taxon>
        <taxon>Campylobacterota</taxon>
        <taxon>Epsilonproteobacteria</taxon>
        <taxon>Campylobacterales</taxon>
        <taxon>Sulfurovaceae</taxon>
        <taxon>Sulfurovum</taxon>
        <taxon>environmental samples</taxon>
    </lineage>
</organism>
<dbReference type="EMBL" id="CACVAZ010000140">
    <property type="protein sequence ID" value="CAA6821239.1"/>
    <property type="molecule type" value="Genomic_DNA"/>
</dbReference>
<dbReference type="EC" id="7.2.4.2" evidence="16"/>
<evidence type="ECO:0000256" key="4">
    <source>
        <dbReference type="ARBA" id="ARBA00005844"/>
    </source>
</evidence>
<evidence type="ECO:0000256" key="7">
    <source>
        <dbReference type="ARBA" id="ARBA00022475"/>
    </source>
</evidence>
<protein>
    <recommendedName>
        <fullName evidence="16">Probable oxaloacetate decarboxylase gamma chain</fullName>
        <ecNumber evidence="16">7.2.4.2</ecNumber>
    </recommendedName>
</protein>
<keyword evidence="7 16" id="KW-1003">Cell membrane</keyword>
<evidence type="ECO:0000256" key="11">
    <source>
        <dbReference type="ARBA" id="ARBA00023053"/>
    </source>
</evidence>
<evidence type="ECO:0000313" key="17">
    <source>
        <dbReference type="EMBL" id="CAA6821239.1"/>
    </source>
</evidence>
<dbReference type="GO" id="GO:0005886">
    <property type="term" value="C:plasma membrane"/>
    <property type="evidence" value="ECO:0007669"/>
    <property type="project" value="UniProtKB-SubCell"/>
</dbReference>
<comment type="subcellular location">
    <subcellularLocation>
        <location evidence="3 16">Cell membrane</location>
        <topology evidence="3 16">Single-pass membrane protein</topology>
    </subcellularLocation>
</comment>
<keyword evidence="11 16" id="KW-0915">Sodium</keyword>
<keyword evidence="9 16" id="KW-1278">Translocase</keyword>
<evidence type="ECO:0000256" key="14">
    <source>
        <dbReference type="ARBA" id="ARBA00023201"/>
    </source>
</evidence>
<comment type="cofactor">
    <cofactor evidence="1 16">
        <name>Na(+)</name>
        <dbReference type="ChEBI" id="CHEBI:29101"/>
    </cofactor>
</comment>
<proteinExistence type="inferred from homology"/>
<dbReference type="GO" id="GO:0015451">
    <property type="term" value="F:decarboxylation-driven active transmembrane transporter activity"/>
    <property type="evidence" value="ECO:0007669"/>
    <property type="project" value="UniProtKB-EC"/>
</dbReference>
<sequence length="82" mass="9077">MADEVNYVVEAFKFMLLGMGVVFLFLIILVKVVEIQAKLIAKYFPEDTSKIPAAKAGKIADEEQQKVAAIIAAVTEFRNNKS</sequence>
<keyword evidence="13 16" id="KW-0472">Membrane</keyword>
<keyword evidence="14 16" id="KW-0739">Sodium transport</keyword>
<dbReference type="AlphaFoldDB" id="A0A6S6U3G0"/>
<accession>A0A6S6U3G0</accession>
<dbReference type="GO" id="GO:0036376">
    <property type="term" value="P:sodium ion export across plasma membrane"/>
    <property type="evidence" value="ECO:0007669"/>
    <property type="project" value="InterPro"/>
</dbReference>
<dbReference type="NCBIfam" id="TIGR01195">
    <property type="entry name" value="oadG_fam"/>
    <property type="match status" value="1"/>
</dbReference>
<comment type="catalytic activity">
    <reaction evidence="15 16">
        <text>oxaloacetate + 2 Na(+)(in) + H(+) = pyruvate + 2 Na(+)(out) + CO2</text>
        <dbReference type="Rhea" id="RHEA:57724"/>
        <dbReference type="ChEBI" id="CHEBI:15361"/>
        <dbReference type="ChEBI" id="CHEBI:15378"/>
        <dbReference type="ChEBI" id="CHEBI:16452"/>
        <dbReference type="ChEBI" id="CHEBI:16526"/>
        <dbReference type="ChEBI" id="CHEBI:29101"/>
        <dbReference type="EC" id="7.2.4.2"/>
    </reaction>
</comment>
<dbReference type="Pfam" id="PF04277">
    <property type="entry name" value="OAD_gamma"/>
    <property type="match status" value="1"/>
</dbReference>
<evidence type="ECO:0000256" key="2">
    <source>
        <dbReference type="ARBA" id="ARBA00003002"/>
    </source>
</evidence>
<comment type="function">
    <text evidence="2 16">Catalyzes the decarboxylation of oxaloacetate coupled to Na(+) translocation.</text>
</comment>
<keyword evidence="6 16" id="KW-0813">Transport</keyword>
<comment type="similarity">
    <text evidence="4 16">Belongs to the OadG family.</text>
</comment>
<dbReference type="HAMAP" id="MF_00404">
    <property type="entry name" value="OadG"/>
    <property type="match status" value="1"/>
</dbReference>
<evidence type="ECO:0000256" key="15">
    <source>
        <dbReference type="ARBA" id="ARBA00048176"/>
    </source>
</evidence>
<keyword evidence="12 16" id="KW-0406">Ion transport</keyword>
<evidence type="ECO:0000256" key="13">
    <source>
        <dbReference type="ARBA" id="ARBA00023136"/>
    </source>
</evidence>
<dbReference type="GO" id="GO:0008948">
    <property type="term" value="F:oxaloacetate decarboxylase activity"/>
    <property type="evidence" value="ECO:0007669"/>
    <property type="project" value="UniProtKB-UniRule"/>
</dbReference>
<reference evidence="17" key="1">
    <citation type="submission" date="2020-01" db="EMBL/GenBank/DDBJ databases">
        <authorList>
            <person name="Meier V. D."/>
            <person name="Meier V D."/>
        </authorList>
    </citation>
    <scope>NUCLEOTIDE SEQUENCE</scope>
    <source>
        <strain evidence="17">HLG_WM_MAG_02</strain>
    </source>
</reference>
<keyword evidence="10 16" id="KW-1133">Transmembrane helix</keyword>
<keyword evidence="8 16" id="KW-0812">Transmembrane</keyword>
<dbReference type="InterPro" id="IPR023424">
    <property type="entry name" value="OadG"/>
</dbReference>
<feature type="transmembrane region" description="Helical" evidence="16">
    <location>
        <begin position="12"/>
        <end position="33"/>
    </location>
</feature>
<dbReference type="GO" id="GO:0015081">
    <property type="term" value="F:sodium ion transmembrane transporter activity"/>
    <property type="evidence" value="ECO:0007669"/>
    <property type="project" value="UniProtKB-UniRule"/>
</dbReference>
<evidence type="ECO:0000256" key="16">
    <source>
        <dbReference type="HAMAP-Rule" id="MF_00404"/>
    </source>
</evidence>
<dbReference type="InterPro" id="IPR005899">
    <property type="entry name" value="Na_pump_deCOase"/>
</dbReference>
<evidence type="ECO:0000256" key="5">
    <source>
        <dbReference type="ARBA" id="ARBA00011869"/>
    </source>
</evidence>
<name>A0A6S6U3G0_9BACT</name>
<comment type="subunit">
    <text evidence="5 16">Heterotrimer of an alpha, a beta and a gamma subunit.</text>
</comment>
<evidence type="ECO:0000256" key="6">
    <source>
        <dbReference type="ARBA" id="ARBA00022448"/>
    </source>
</evidence>
<evidence type="ECO:0000256" key="9">
    <source>
        <dbReference type="ARBA" id="ARBA00022967"/>
    </source>
</evidence>
<evidence type="ECO:0000256" key="12">
    <source>
        <dbReference type="ARBA" id="ARBA00023065"/>
    </source>
</evidence>